<evidence type="ECO:0000259" key="2">
    <source>
        <dbReference type="Pfam" id="PF01248"/>
    </source>
</evidence>
<dbReference type="PANTHER" id="PTHR10411:SF8">
    <property type="entry name" value="FI09246P"/>
    <property type="match status" value="1"/>
</dbReference>
<organism evidence="3 4">
    <name type="scientific">Mytilus coruscus</name>
    <name type="common">Sea mussel</name>
    <dbReference type="NCBI Taxonomy" id="42192"/>
    <lineage>
        <taxon>Eukaryota</taxon>
        <taxon>Metazoa</taxon>
        <taxon>Spiralia</taxon>
        <taxon>Lophotrochozoa</taxon>
        <taxon>Mollusca</taxon>
        <taxon>Bivalvia</taxon>
        <taxon>Autobranchia</taxon>
        <taxon>Pteriomorphia</taxon>
        <taxon>Mytilida</taxon>
        <taxon>Mytiloidea</taxon>
        <taxon>Mytilidae</taxon>
        <taxon>Mytilinae</taxon>
        <taxon>Mytilus</taxon>
    </lineage>
</organism>
<name>A0A6J8EFH8_MYTCO</name>
<dbReference type="GO" id="GO:0005737">
    <property type="term" value="C:cytoplasm"/>
    <property type="evidence" value="ECO:0007669"/>
    <property type="project" value="TreeGrafter"/>
</dbReference>
<accession>A0A6J8EFH8</accession>
<evidence type="ECO:0000256" key="1">
    <source>
        <dbReference type="ARBA" id="ARBA00007361"/>
    </source>
</evidence>
<feature type="domain" description="Ribosomal protein eL8/eL30/eS12/Gadd45" evidence="2">
    <location>
        <begin position="42"/>
        <end position="122"/>
    </location>
</feature>
<protein>
    <recommendedName>
        <fullName evidence="2">Ribosomal protein eL8/eL30/eS12/Gadd45 domain-containing protein</fullName>
    </recommendedName>
</protein>
<dbReference type="AlphaFoldDB" id="A0A6J8EFH8"/>
<evidence type="ECO:0000313" key="3">
    <source>
        <dbReference type="EMBL" id="CAC5419230.1"/>
    </source>
</evidence>
<dbReference type="Proteomes" id="UP000507470">
    <property type="component" value="Unassembled WGS sequence"/>
</dbReference>
<gene>
    <name evidence="3" type="ORF">MCOR_51602</name>
</gene>
<dbReference type="GO" id="GO:0051726">
    <property type="term" value="P:regulation of cell cycle"/>
    <property type="evidence" value="ECO:0007669"/>
    <property type="project" value="InterPro"/>
</dbReference>
<proteinExistence type="inferred from homology"/>
<comment type="similarity">
    <text evidence="1">Belongs to the GADD45 family.</text>
</comment>
<dbReference type="InterPro" id="IPR004038">
    <property type="entry name" value="Ribosomal_eL8/eL30/eS12/Gad45"/>
</dbReference>
<keyword evidence="4" id="KW-1185">Reference proteome</keyword>
<dbReference type="Gene3D" id="3.30.1330.30">
    <property type="match status" value="1"/>
</dbReference>
<dbReference type="Pfam" id="PF01248">
    <property type="entry name" value="Ribosomal_L7Ae"/>
    <property type="match status" value="1"/>
</dbReference>
<sequence>MCKREIRSIIERKEAKMTQTDLNQDMNNNNIDKTAAEAGHIIKEVVSEAKKDSRVINGIHSCAVHLQHCPDKIMACILADYGPLHDVTINIEHTLLEAYCMENGIKVLKIDSSEKIKKFLGTLQKNGKYTEQSGDYTCLLIKNSKVLDDKAGDTLLKFHNLMLKETSHLCIFLINLSAQLQYDNGQ</sequence>
<dbReference type="PANTHER" id="PTHR10411">
    <property type="entry name" value="GROWTH ARREST AND DNA DAMAGE-INDUCIBLE PROTEIN GADD45"/>
    <property type="match status" value="1"/>
</dbReference>
<dbReference type="EMBL" id="CACVKT020009003">
    <property type="protein sequence ID" value="CAC5419230.1"/>
    <property type="molecule type" value="Genomic_DNA"/>
</dbReference>
<evidence type="ECO:0000313" key="4">
    <source>
        <dbReference type="Proteomes" id="UP000507470"/>
    </source>
</evidence>
<dbReference type="OrthoDB" id="5976967at2759"/>
<dbReference type="InterPro" id="IPR024824">
    <property type="entry name" value="GADD45"/>
</dbReference>
<dbReference type="GO" id="GO:0005634">
    <property type="term" value="C:nucleus"/>
    <property type="evidence" value="ECO:0007669"/>
    <property type="project" value="InterPro"/>
</dbReference>
<reference evidence="3 4" key="1">
    <citation type="submission" date="2020-06" db="EMBL/GenBank/DDBJ databases">
        <authorList>
            <person name="Li R."/>
            <person name="Bekaert M."/>
        </authorList>
    </citation>
    <scope>NUCLEOTIDE SEQUENCE [LARGE SCALE GENOMIC DNA]</scope>
    <source>
        <strain evidence="4">wild</strain>
    </source>
</reference>
<dbReference type="InterPro" id="IPR029064">
    <property type="entry name" value="Ribosomal_eL30-like_sf"/>
</dbReference>